<organism evidence="1 2">
    <name type="scientific">Aestuariispira insulae</name>
    <dbReference type="NCBI Taxonomy" id="1461337"/>
    <lineage>
        <taxon>Bacteria</taxon>
        <taxon>Pseudomonadati</taxon>
        <taxon>Pseudomonadota</taxon>
        <taxon>Alphaproteobacteria</taxon>
        <taxon>Rhodospirillales</taxon>
        <taxon>Kiloniellaceae</taxon>
        <taxon>Aestuariispira</taxon>
    </lineage>
</organism>
<accession>A0A3D9HJX1</accession>
<reference evidence="1 2" key="1">
    <citation type="submission" date="2018-07" db="EMBL/GenBank/DDBJ databases">
        <title>Genomic Encyclopedia of Type Strains, Phase III (KMG-III): the genomes of soil and plant-associated and newly described type strains.</title>
        <authorList>
            <person name="Whitman W."/>
        </authorList>
    </citation>
    <scope>NUCLEOTIDE SEQUENCE [LARGE SCALE GENOMIC DNA]</scope>
    <source>
        <strain evidence="1 2">CECT 8488</strain>
    </source>
</reference>
<comment type="caution">
    <text evidence="1">The sequence shown here is derived from an EMBL/GenBank/DDBJ whole genome shotgun (WGS) entry which is preliminary data.</text>
</comment>
<sequence length="179" mass="20321">MNIFDEARTCDAKNLITTSPLVPQPPQNSMTEIGLLTPVRISPQEPCISGSKEGETVISYWLNVYAPRKEHTEFIIHLLSRTEGEWQKISELYPQVTNLSCVLEIAGEIIFILLDDFNKFPSQIVAISRGDLIRVLREYDRCLTMGIKNASPFLFEYISDGTEAFTLFQSHFPGKYLSD</sequence>
<keyword evidence="2" id="KW-1185">Reference proteome</keyword>
<dbReference type="EMBL" id="QRDW01000005">
    <property type="protein sequence ID" value="RED49754.1"/>
    <property type="molecule type" value="Genomic_DNA"/>
</dbReference>
<evidence type="ECO:0000313" key="2">
    <source>
        <dbReference type="Proteomes" id="UP000256845"/>
    </source>
</evidence>
<protein>
    <submittedName>
        <fullName evidence="1">Uncharacterized protein</fullName>
    </submittedName>
</protein>
<name>A0A3D9HJX1_9PROT</name>
<gene>
    <name evidence="1" type="ORF">DFP90_105125</name>
</gene>
<dbReference type="AlphaFoldDB" id="A0A3D9HJX1"/>
<evidence type="ECO:0000313" key="1">
    <source>
        <dbReference type="EMBL" id="RED49754.1"/>
    </source>
</evidence>
<dbReference type="Proteomes" id="UP000256845">
    <property type="component" value="Unassembled WGS sequence"/>
</dbReference>
<proteinExistence type="predicted"/>